<dbReference type="Pfam" id="PF12821">
    <property type="entry name" value="ThrE_2"/>
    <property type="match status" value="1"/>
</dbReference>
<dbReference type="Proteomes" id="UP000823614">
    <property type="component" value="Unassembled WGS sequence"/>
</dbReference>
<sequence length="441" mass="47832">MQIEKISKKHHMKMPWHSLAKNNVKIIDANLSEKASVIGRIGIILLASGTGAWRVRYSMNSVARVLGITCSADIGLTSIELTCVEAGDSYTQALSVSNSGLNTDKLGEIENFVNLFQAEGINMTTEEIHTVLDHIQNKVGNYSEIIHGLAAALACCAFTFLLGGGPIEMFCAFIGSGCGNWIRNLMTKKQITLFAKIAVSVATACLTYALSFYLLRYIFQISANHEAGYIGAMLFIVPGVPFVTSGLDIAKMDMRSGIERLAQAIVIVSVSTLVGWICALLVHLKPESFNKLSISLAFLVIFRLIASFCGVFGFSLMFNSKINIATAAGIIGAIANTCRLELVDLLHYYPALAAFIGAFIAGILAAIFQRKLHCPIIAITVPSIVIMVPGLYMYHAVYELGINSLVNSAFWFTQAALIVIFLPLGLIAARILTDDKWRYAG</sequence>
<feature type="domain" description="Threonine/serine exporter-like N-terminal" evidence="8">
    <location>
        <begin position="37"/>
        <end position="280"/>
    </location>
</feature>
<feature type="domain" description="Threonine/Serine exporter ThrE" evidence="9">
    <location>
        <begin position="304"/>
        <end position="430"/>
    </location>
</feature>
<dbReference type="AlphaFoldDB" id="A0A9D9E869"/>
<dbReference type="EMBL" id="JADIMP010000075">
    <property type="protein sequence ID" value="MBO8441686.1"/>
    <property type="molecule type" value="Genomic_DNA"/>
</dbReference>
<feature type="transmembrane region" description="Helical" evidence="7">
    <location>
        <begin position="193"/>
        <end position="215"/>
    </location>
</feature>
<dbReference type="InterPro" id="IPR010619">
    <property type="entry name" value="ThrE-like_N"/>
</dbReference>
<keyword evidence="5 7" id="KW-0472">Membrane</keyword>
<feature type="transmembrane region" description="Helical" evidence="7">
    <location>
        <begin position="409"/>
        <end position="432"/>
    </location>
</feature>
<organism evidence="10 11">
    <name type="scientific">Candidatus Gallilactobacillus intestinavium</name>
    <dbReference type="NCBI Taxonomy" id="2840838"/>
    <lineage>
        <taxon>Bacteria</taxon>
        <taxon>Bacillati</taxon>
        <taxon>Bacillota</taxon>
        <taxon>Bacilli</taxon>
        <taxon>Lactobacillales</taxon>
        <taxon>Lactobacillaceae</taxon>
        <taxon>Lactobacillaceae incertae sedis</taxon>
        <taxon>Candidatus Gallilactobacillus</taxon>
    </lineage>
</organism>
<dbReference type="GO" id="GO:0015744">
    <property type="term" value="P:succinate transport"/>
    <property type="evidence" value="ECO:0007669"/>
    <property type="project" value="TreeGrafter"/>
</dbReference>
<evidence type="ECO:0000256" key="6">
    <source>
        <dbReference type="ARBA" id="ARBA00034125"/>
    </source>
</evidence>
<feature type="transmembrane region" description="Helical" evidence="7">
    <location>
        <begin position="294"/>
        <end position="317"/>
    </location>
</feature>
<evidence type="ECO:0000259" key="8">
    <source>
        <dbReference type="Pfam" id="PF06738"/>
    </source>
</evidence>
<dbReference type="InterPro" id="IPR024528">
    <property type="entry name" value="ThrE_2"/>
</dbReference>
<name>A0A9D9E869_9LACO</name>
<keyword evidence="3 7" id="KW-0812">Transmembrane</keyword>
<evidence type="ECO:0000256" key="2">
    <source>
        <dbReference type="ARBA" id="ARBA00022475"/>
    </source>
</evidence>
<comment type="similarity">
    <text evidence="6">Belongs to the ThrE exporter (TC 2.A.79) family.</text>
</comment>
<evidence type="ECO:0000256" key="1">
    <source>
        <dbReference type="ARBA" id="ARBA00004651"/>
    </source>
</evidence>
<gene>
    <name evidence="10" type="ORF">IAA89_04565</name>
</gene>
<dbReference type="InterPro" id="IPR050539">
    <property type="entry name" value="ThrE_Dicarb/AminoAcid_Exp"/>
</dbReference>
<reference evidence="10" key="2">
    <citation type="journal article" date="2021" name="PeerJ">
        <title>Extensive microbial diversity within the chicken gut microbiome revealed by metagenomics and culture.</title>
        <authorList>
            <person name="Gilroy R."/>
            <person name="Ravi A."/>
            <person name="Getino M."/>
            <person name="Pursley I."/>
            <person name="Horton D.L."/>
            <person name="Alikhan N.F."/>
            <person name="Baker D."/>
            <person name="Gharbi K."/>
            <person name="Hall N."/>
            <person name="Watson M."/>
            <person name="Adriaenssens E.M."/>
            <person name="Foster-Nyarko E."/>
            <person name="Jarju S."/>
            <person name="Secka A."/>
            <person name="Antonio M."/>
            <person name="Oren A."/>
            <person name="Chaudhuri R.R."/>
            <person name="La Ragione R."/>
            <person name="Hildebrand F."/>
            <person name="Pallen M.J."/>
        </authorList>
    </citation>
    <scope>NUCLEOTIDE SEQUENCE</scope>
    <source>
        <strain evidence="10">C6-149</strain>
    </source>
</reference>
<evidence type="ECO:0000256" key="5">
    <source>
        <dbReference type="ARBA" id="ARBA00023136"/>
    </source>
</evidence>
<evidence type="ECO:0000256" key="3">
    <source>
        <dbReference type="ARBA" id="ARBA00022692"/>
    </source>
</evidence>
<dbReference type="Pfam" id="PF06738">
    <property type="entry name" value="ThrE"/>
    <property type="match status" value="1"/>
</dbReference>
<proteinExistence type="inferred from homology"/>
<evidence type="ECO:0000313" key="11">
    <source>
        <dbReference type="Proteomes" id="UP000823614"/>
    </source>
</evidence>
<dbReference type="PANTHER" id="PTHR34390">
    <property type="entry name" value="UPF0442 PROTEIN YJJB-RELATED"/>
    <property type="match status" value="1"/>
</dbReference>
<accession>A0A9D9E869</accession>
<comment type="subcellular location">
    <subcellularLocation>
        <location evidence="1">Cell membrane</location>
        <topology evidence="1">Multi-pass membrane protein</topology>
    </subcellularLocation>
</comment>
<evidence type="ECO:0000259" key="9">
    <source>
        <dbReference type="Pfam" id="PF12821"/>
    </source>
</evidence>
<evidence type="ECO:0000256" key="7">
    <source>
        <dbReference type="SAM" id="Phobius"/>
    </source>
</evidence>
<feature type="transmembrane region" description="Helical" evidence="7">
    <location>
        <begin position="227"/>
        <end position="249"/>
    </location>
</feature>
<keyword evidence="4 7" id="KW-1133">Transmembrane helix</keyword>
<feature type="transmembrane region" description="Helical" evidence="7">
    <location>
        <begin position="261"/>
        <end position="282"/>
    </location>
</feature>
<dbReference type="GO" id="GO:0022857">
    <property type="term" value="F:transmembrane transporter activity"/>
    <property type="evidence" value="ECO:0007669"/>
    <property type="project" value="InterPro"/>
</dbReference>
<comment type="caution">
    <text evidence="10">The sequence shown here is derived from an EMBL/GenBank/DDBJ whole genome shotgun (WGS) entry which is preliminary data.</text>
</comment>
<feature type="transmembrane region" description="Helical" evidence="7">
    <location>
        <begin position="375"/>
        <end position="397"/>
    </location>
</feature>
<keyword evidence="2" id="KW-1003">Cell membrane</keyword>
<protein>
    <submittedName>
        <fullName evidence="10">Threonine/serine exporter family protein</fullName>
    </submittedName>
</protein>
<reference evidence="10" key="1">
    <citation type="submission" date="2020-10" db="EMBL/GenBank/DDBJ databases">
        <authorList>
            <person name="Gilroy R."/>
        </authorList>
    </citation>
    <scope>NUCLEOTIDE SEQUENCE</scope>
    <source>
        <strain evidence="10">C6-149</strain>
    </source>
</reference>
<evidence type="ECO:0000313" key="10">
    <source>
        <dbReference type="EMBL" id="MBO8441686.1"/>
    </source>
</evidence>
<evidence type="ECO:0000256" key="4">
    <source>
        <dbReference type="ARBA" id="ARBA00022989"/>
    </source>
</evidence>
<dbReference type="GO" id="GO:0005886">
    <property type="term" value="C:plasma membrane"/>
    <property type="evidence" value="ECO:0007669"/>
    <property type="project" value="UniProtKB-SubCell"/>
</dbReference>
<feature type="transmembrane region" description="Helical" evidence="7">
    <location>
        <begin position="348"/>
        <end position="368"/>
    </location>
</feature>
<dbReference type="PANTHER" id="PTHR34390:SF2">
    <property type="entry name" value="SUCCINATE TRANSPORTER SUBUNIT YJJP-RELATED"/>
    <property type="match status" value="1"/>
</dbReference>